<comment type="caution">
    <text evidence="1">The sequence shown here is derived from an EMBL/GenBank/DDBJ whole genome shotgun (WGS) entry which is preliminary data.</text>
</comment>
<gene>
    <name evidence="1" type="ORF">J2Z44_002847</name>
</gene>
<name>A0ABS4K5G9_9CLOT</name>
<proteinExistence type="predicted"/>
<protein>
    <submittedName>
        <fullName evidence="1">Uncharacterized protein</fullName>
    </submittedName>
</protein>
<dbReference type="EMBL" id="JAGGLL010000022">
    <property type="protein sequence ID" value="MBP2023022.1"/>
    <property type="molecule type" value="Genomic_DNA"/>
</dbReference>
<accession>A0ABS4K5G9</accession>
<keyword evidence="2" id="KW-1185">Reference proteome</keyword>
<sequence>METAAYGNYTVFERVRTSLLTEALCMLFLFKSNMISCSEQGYYNYQVIV</sequence>
<reference evidence="1 2" key="1">
    <citation type="submission" date="2021-03" db="EMBL/GenBank/DDBJ databases">
        <title>Genomic Encyclopedia of Type Strains, Phase IV (KMG-IV): sequencing the most valuable type-strain genomes for metagenomic binning, comparative biology and taxonomic classification.</title>
        <authorList>
            <person name="Goeker M."/>
        </authorList>
    </citation>
    <scope>NUCLEOTIDE SEQUENCE [LARGE SCALE GENOMIC DNA]</scope>
    <source>
        <strain evidence="1 2">DSM 28650</strain>
    </source>
</reference>
<dbReference type="Proteomes" id="UP001519308">
    <property type="component" value="Unassembled WGS sequence"/>
</dbReference>
<evidence type="ECO:0000313" key="2">
    <source>
        <dbReference type="Proteomes" id="UP001519308"/>
    </source>
</evidence>
<dbReference type="RefSeq" id="WP_021284249.1">
    <property type="nucleotide sequence ID" value="NZ_JAGGLL010000022.1"/>
</dbReference>
<evidence type="ECO:0000313" key="1">
    <source>
        <dbReference type="EMBL" id="MBP2023022.1"/>
    </source>
</evidence>
<organism evidence="1 2">
    <name type="scientific">Clostridium punense</name>
    <dbReference type="NCBI Taxonomy" id="1054297"/>
    <lineage>
        <taxon>Bacteria</taxon>
        <taxon>Bacillati</taxon>
        <taxon>Bacillota</taxon>
        <taxon>Clostridia</taxon>
        <taxon>Eubacteriales</taxon>
        <taxon>Clostridiaceae</taxon>
        <taxon>Clostridium</taxon>
    </lineage>
</organism>